<protein>
    <submittedName>
        <fullName evidence="1">Uncharacterized protein</fullName>
    </submittedName>
</protein>
<organism evidence="1">
    <name type="scientific">Indivirus ILV1</name>
    <dbReference type="NCBI Taxonomy" id="1977633"/>
    <lineage>
        <taxon>Viruses</taxon>
        <taxon>Varidnaviria</taxon>
        <taxon>Bamfordvirae</taxon>
        <taxon>Nucleocytoviricota</taxon>
        <taxon>Megaviricetes</taxon>
        <taxon>Imitervirales</taxon>
        <taxon>Mimiviridae</taxon>
        <taxon>Klosneuvirinae</taxon>
        <taxon>Indivirus</taxon>
    </lineage>
</organism>
<gene>
    <name evidence="1" type="ORF">Indivirus_1_239</name>
</gene>
<name>A0A1V0SD28_9VIRU</name>
<dbReference type="EMBL" id="KY684085">
    <property type="protein sequence ID" value="ARF09616.1"/>
    <property type="molecule type" value="Genomic_DNA"/>
</dbReference>
<accession>A0A1V0SD28</accession>
<proteinExistence type="predicted"/>
<reference evidence="1" key="1">
    <citation type="journal article" date="2017" name="Science">
        <title>Giant viruses with an expanded complement of translation system components.</title>
        <authorList>
            <person name="Schulz F."/>
            <person name="Yutin N."/>
            <person name="Ivanova N.N."/>
            <person name="Ortega D.R."/>
            <person name="Lee T.K."/>
            <person name="Vierheilig J."/>
            <person name="Daims H."/>
            <person name="Horn M."/>
            <person name="Wagner M."/>
            <person name="Jensen G.J."/>
            <person name="Kyrpides N.C."/>
            <person name="Koonin E.V."/>
            <person name="Woyke T."/>
        </authorList>
    </citation>
    <scope>NUCLEOTIDE SEQUENCE</scope>
    <source>
        <strain evidence="1">ILV1</strain>
    </source>
</reference>
<evidence type="ECO:0000313" key="1">
    <source>
        <dbReference type="EMBL" id="ARF09616.1"/>
    </source>
</evidence>
<sequence>MKTIFIVIIVLSVLILLSSSVAIYIYIRNPLNINGTWLSSDAGSFKNAILFIDDNSSTISFKDAGAPSNILPRKMKVITRTSSLLEASYTDIFGTTITFSSTDGINGTYSTQKKGEKEIVKKSYKKTTEKLNVNGTWLSSGNETLKNTILFTDNGELNITFRDTSATSYIFPRPMNVISRTPTLFEAEYQGLSGDIIKFTSKDGNTGIYSVQKTSNEQPIVNTYQKVW</sequence>